<protein>
    <submittedName>
        <fullName evidence="2">Uncharacterized protein</fullName>
    </submittedName>
</protein>
<sequence length="146" mass="15944">MNTAMRRLPFLALTAFLGSTFLAGAAEAGCGRHVYNRSPYTLMVTQTDGSSITVRPRSTGSIRMVEPGQVDVAAFCPGAGAPILQRSFSYEAVQDRCFFEVGDRFFDRELGNGFLPRRSDAPFTLNNPRQGDLVLFSNGDACLPLR</sequence>
<keyword evidence="3" id="KW-1185">Reference proteome</keyword>
<feature type="chain" id="PRO_5011704586" evidence="1">
    <location>
        <begin position="26"/>
        <end position="146"/>
    </location>
</feature>
<evidence type="ECO:0000313" key="3">
    <source>
        <dbReference type="Proteomes" id="UP000199229"/>
    </source>
</evidence>
<dbReference type="Proteomes" id="UP000199229">
    <property type="component" value="Unassembled WGS sequence"/>
</dbReference>
<reference evidence="3" key="1">
    <citation type="submission" date="2016-10" db="EMBL/GenBank/DDBJ databases">
        <authorList>
            <person name="Varghese N."/>
            <person name="Submissions S."/>
        </authorList>
    </citation>
    <scope>NUCLEOTIDE SEQUENCE [LARGE SCALE GENOMIC DNA]</scope>
    <source>
        <strain evidence="3">Gh-105</strain>
    </source>
</reference>
<dbReference type="EMBL" id="FOPM01000010">
    <property type="protein sequence ID" value="SFG77062.1"/>
    <property type="molecule type" value="Genomic_DNA"/>
</dbReference>
<accession>A0A1I2UIU3</accession>
<dbReference type="RefSeq" id="WP_143103735.1">
    <property type="nucleotide sequence ID" value="NZ_FOPM01000010.1"/>
</dbReference>
<gene>
    <name evidence="2" type="ORF">SAMN05192565_110132</name>
</gene>
<dbReference type="OrthoDB" id="7992206at2"/>
<proteinExistence type="predicted"/>
<name>A0A1I2UIU3_9HYPH</name>
<dbReference type="AlphaFoldDB" id="A0A1I2UIU3"/>
<organism evidence="2 3">
    <name type="scientific">Methylobacterium gossipiicola</name>
    <dbReference type="NCBI Taxonomy" id="582675"/>
    <lineage>
        <taxon>Bacteria</taxon>
        <taxon>Pseudomonadati</taxon>
        <taxon>Pseudomonadota</taxon>
        <taxon>Alphaproteobacteria</taxon>
        <taxon>Hyphomicrobiales</taxon>
        <taxon>Methylobacteriaceae</taxon>
        <taxon>Methylobacterium</taxon>
    </lineage>
</organism>
<keyword evidence="1" id="KW-0732">Signal</keyword>
<evidence type="ECO:0000256" key="1">
    <source>
        <dbReference type="SAM" id="SignalP"/>
    </source>
</evidence>
<evidence type="ECO:0000313" key="2">
    <source>
        <dbReference type="EMBL" id="SFG77062.1"/>
    </source>
</evidence>
<feature type="signal peptide" evidence="1">
    <location>
        <begin position="1"/>
        <end position="25"/>
    </location>
</feature>